<dbReference type="AlphaFoldDB" id="A0ABD1FX57"/>
<dbReference type="InterPro" id="IPR045358">
    <property type="entry name" value="Ty3_capsid"/>
</dbReference>
<feature type="compositionally biased region" description="Low complexity" evidence="2">
    <location>
        <begin position="297"/>
        <end position="306"/>
    </location>
</feature>
<evidence type="ECO:0000259" key="3">
    <source>
        <dbReference type="Pfam" id="PF19259"/>
    </source>
</evidence>
<feature type="region of interest" description="Disordered" evidence="2">
    <location>
        <begin position="277"/>
        <end position="311"/>
    </location>
</feature>
<dbReference type="InterPro" id="IPR032567">
    <property type="entry name" value="RTL1-rel"/>
</dbReference>
<comment type="caution">
    <text evidence="4">The sequence shown here is derived from an EMBL/GenBank/DDBJ whole genome shotgun (WGS) entry which is preliminary data.</text>
</comment>
<proteinExistence type="predicted"/>
<evidence type="ECO:0000256" key="1">
    <source>
        <dbReference type="SAM" id="Coils"/>
    </source>
</evidence>
<accession>A0ABD1FX57</accession>
<keyword evidence="1" id="KW-0175">Coiled coil</keyword>
<reference evidence="4 5" key="1">
    <citation type="submission" date="2024-06" db="EMBL/GenBank/DDBJ databases">
        <title>A chromosome level genome sequence of Diviner's sage (Salvia divinorum).</title>
        <authorList>
            <person name="Ford S.A."/>
            <person name="Ro D.-K."/>
            <person name="Ness R.W."/>
            <person name="Phillips M.A."/>
        </authorList>
    </citation>
    <scope>NUCLEOTIDE SEQUENCE [LARGE SCALE GENOMIC DNA]</scope>
    <source>
        <strain evidence="4">SAF-2024a</strain>
        <tissue evidence="4">Leaf</tissue>
    </source>
</reference>
<dbReference type="EMBL" id="JBEAFC010000011">
    <property type="protein sequence ID" value="KAL1536412.1"/>
    <property type="molecule type" value="Genomic_DNA"/>
</dbReference>
<dbReference type="PANTHER" id="PTHR15503">
    <property type="entry name" value="LDOC1 RELATED"/>
    <property type="match status" value="1"/>
</dbReference>
<keyword evidence="5" id="KW-1185">Reference proteome</keyword>
<gene>
    <name evidence="4" type="ORF">AAHA92_29071</name>
</gene>
<feature type="coiled-coil region" evidence="1">
    <location>
        <begin position="64"/>
        <end position="91"/>
    </location>
</feature>
<evidence type="ECO:0000256" key="2">
    <source>
        <dbReference type="SAM" id="MobiDB-lite"/>
    </source>
</evidence>
<organism evidence="4 5">
    <name type="scientific">Salvia divinorum</name>
    <name type="common">Maria pastora</name>
    <name type="synonym">Diviner's sage</name>
    <dbReference type="NCBI Taxonomy" id="28513"/>
    <lineage>
        <taxon>Eukaryota</taxon>
        <taxon>Viridiplantae</taxon>
        <taxon>Streptophyta</taxon>
        <taxon>Embryophyta</taxon>
        <taxon>Tracheophyta</taxon>
        <taxon>Spermatophyta</taxon>
        <taxon>Magnoliopsida</taxon>
        <taxon>eudicotyledons</taxon>
        <taxon>Gunneridae</taxon>
        <taxon>Pentapetalae</taxon>
        <taxon>asterids</taxon>
        <taxon>lamiids</taxon>
        <taxon>Lamiales</taxon>
        <taxon>Lamiaceae</taxon>
        <taxon>Nepetoideae</taxon>
        <taxon>Mentheae</taxon>
        <taxon>Salviinae</taxon>
        <taxon>Salvia</taxon>
        <taxon>Salvia subgen. Calosphace</taxon>
    </lineage>
</organism>
<evidence type="ECO:0000313" key="5">
    <source>
        <dbReference type="Proteomes" id="UP001567538"/>
    </source>
</evidence>
<evidence type="ECO:0000313" key="4">
    <source>
        <dbReference type="EMBL" id="KAL1536412.1"/>
    </source>
</evidence>
<dbReference type="PANTHER" id="PTHR15503:SF22">
    <property type="entry name" value="TRANSPOSON TY3-I GAG POLYPROTEIN"/>
    <property type="match status" value="1"/>
</dbReference>
<dbReference type="Pfam" id="PF19259">
    <property type="entry name" value="Ty3_capsid"/>
    <property type="match status" value="1"/>
</dbReference>
<dbReference type="Proteomes" id="UP001567538">
    <property type="component" value="Unassembled WGS sequence"/>
</dbReference>
<protein>
    <recommendedName>
        <fullName evidence="3">Ty3 transposon capsid-like protein domain-containing protein</fullName>
    </recommendedName>
</protein>
<name>A0ABD1FX57_SALDI</name>
<feature type="domain" description="Ty3 transposon capsid-like protein" evidence="3">
    <location>
        <begin position="144"/>
        <end position="266"/>
    </location>
</feature>
<sequence length="378" mass="42365">MQSPSPISSSSTSNDSLCIGTIPVTVPTIGDPNFVPSGIKLSDPMVETRSGDNRRFEEMLTAAMAALIAKMSDAERRRDESESARDRTLQQTEIMTRFMATGGGFPVRPPQYFATRQSKVGFPVFSGEDLAGWLLRCDHFFTVDLTPEDSKVRLAVINFEGRALQWFQNWTKYHLPMATPWRVFIQALEGRFGDHLLGDPISELLALKQTGTFAEYHDRFELLLGRVSISESYAISHFINGLRPFIQKTVRLFMPQTLVHAYALARLQDLSAPAREGFSQGSKKFYSGGSTAESRDPSSGPTSTPLLPTPITPTFKNRKVLSQEEMNERRAKGLCFGCNEKFDRNHHCVRKQLFILEVDDGDRRVEVVQEGVKDDDCG</sequence>